<protein>
    <submittedName>
        <fullName evidence="1">Uncharacterized protein</fullName>
    </submittedName>
</protein>
<dbReference type="Proteomes" id="UP000324222">
    <property type="component" value="Unassembled WGS sequence"/>
</dbReference>
<gene>
    <name evidence="1" type="ORF">E2C01_061243</name>
</gene>
<comment type="caution">
    <text evidence="1">The sequence shown here is derived from an EMBL/GenBank/DDBJ whole genome shotgun (WGS) entry which is preliminary data.</text>
</comment>
<dbReference type="EMBL" id="VSRR010025754">
    <property type="protein sequence ID" value="MPC67078.1"/>
    <property type="molecule type" value="Genomic_DNA"/>
</dbReference>
<proteinExistence type="predicted"/>
<sequence>MSLLPPTPCPPARAPSSPWVVAAGGWKGRVVVGVVAGCGGGGGGRAGRAGCLYSLRGALAVRDM</sequence>
<organism evidence="1 2">
    <name type="scientific">Portunus trituberculatus</name>
    <name type="common">Swimming crab</name>
    <name type="synonym">Neptunus trituberculatus</name>
    <dbReference type="NCBI Taxonomy" id="210409"/>
    <lineage>
        <taxon>Eukaryota</taxon>
        <taxon>Metazoa</taxon>
        <taxon>Ecdysozoa</taxon>
        <taxon>Arthropoda</taxon>
        <taxon>Crustacea</taxon>
        <taxon>Multicrustacea</taxon>
        <taxon>Malacostraca</taxon>
        <taxon>Eumalacostraca</taxon>
        <taxon>Eucarida</taxon>
        <taxon>Decapoda</taxon>
        <taxon>Pleocyemata</taxon>
        <taxon>Brachyura</taxon>
        <taxon>Eubrachyura</taxon>
        <taxon>Portunoidea</taxon>
        <taxon>Portunidae</taxon>
        <taxon>Portuninae</taxon>
        <taxon>Portunus</taxon>
    </lineage>
</organism>
<accession>A0A5B7HDV3</accession>
<evidence type="ECO:0000313" key="1">
    <source>
        <dbReference type="EMBL" id="MPC67078.1"/>
    </source>
</evidence>
<dbReference type="AlphaFoldDB" id="A0A5B7HDV3"/>
<name>A0A5B7HDV3_PORTR</name>
<keyword evidence="2" id="KW-1185">Reference proteome</keyword>
<reference evidence="1 2" key="1">
    <citation type="submission" date="2019-05" db="EMBL/GenBank/DDBJ databases">
        <title>Another draft genome of Portunus trituberculatus and its Hox gene families provides insights of decapod evolution.</title>
        <authorList>
            <person name="Jeong J.-H."/>
            <person name="Song I."/>
            <person name="Kim S."/>
            <person name="Choi T."/>
            <person name="Kim D."/>
            <person name="Ryu S."/>
            <person name="Kim W."/>
        </authorList>
    </citation>
    <scope>NUCLEOTIDE SEQUENCE [LARGE SCALE GENOMIC DNA]</scope>
    <source>
        <tissue evidence="1">Muscle</tissue>
    </source>
</reference>
<evidence type="ECO:0000313" key="2">
    <source>
        <dbReference type="Proteomes" id="UP000324222"/>
    </source>
</evidence>